<keyword evidence="9 11" id="KW-0472">Membrane</keyword>
<dbReference type="GO" id="GO:0016020">
    <property type="term" value="C:membrane"/>
    <property type="evidence" value="ECO:0007669"/>
    <property type="project" value="UniProtKB-SubCell"/>
</dbReference>
<evidence type="ECO:0000256" key="3">
    <source>
        <dbReference type="ARBA" id="ARBA00012544"/>
    </source>
</evidence>
<accession>A0A7E4VFV1</accession>
<feature type="signal peptide" evidence="12">
    <location>
        <begin position="1"/>
        <end position="17"/>
    </location>
</feature>
<dbReference type="Pfam" id="PF00201">
    <property type="entry name" value="UDPGT"/>
    <property type="match status" value="1"/>
</dbReference>
<evidence type="ECO:0000256" key="9">
    <source>
        <dbReference type="ARBA" id="ARBA00023136"/>
    </source>
</evidence>
<keyword evidence="13" id="KW-1185">Reference proteome</keyword>
<organism evidence="13 14">
    <name type="scientific">Panagrellus redivivus</name>
    <name type="common">Microworm</name>
    <dbReference type="NCBI Taxonomy" id="6233"/>
    <lineage>
        <taxon>Eukaryota</taxon>
        <taxon>Metazoa</taxon>
        <taxon>Ecdysozoa</taxon>
        <taxon>Nematoda</taxon>
        <taxon>Chromadorea</taxon>
        <taxon>Rhabditida</taxon>
        <taxon>Tylenchina</taxon>
        <taxon>Panagrolaimomorpha</taxon>
        <taxon>Panagrolaimoidea</taxon>
        <taxon>Panagrolaimidae</taxon>
        <taxon>Panagrellus</taxon>
    </lineage>
</organism>
<keyword evidence="5" id="KW-0808">Transferase</keyword>
<evidence type="ECO:0000256" key="1">
    <source>
        <dbReference type="ARBA" id="ARBA00004167"/>
    </source>
</evidence>
<dbReference type="FunFam" id="3.40.50.2000:FF:000038">
    <property type="entry name" value="UDP-GlucuronosylTransferase"/>
    <property type="match status" value="1"/>
</dbReference>
<keyword evidence="6 11" id="KW-0812">Transmembrane</keyword>
<protein>
    <recommendedName>
        <fullName evidence="3">glucuronosyltransferase</fullName>
        <ecNumber evidence="3">2.4.1.17</ecNumber>
    </recommendedName>
</protein>
<dbReference type="EC" id="2.4.1.17" evidence="3"/>
<evidence type="ECO:0000256" key="4">
    <source>
        <dbReference type="ARBA" id="ARBA00022676"/>
    </source>
</evidence>
<comment type="similarity">
    <text evidence="2">Belongs to the UDP-glycosyltransferase family.</text>
</comment>
<evidence type="ECO:0000256" key="6">
    <source>
        <dbReference type="ARBA" id="ARBA00022692"/>
    </source>
</evidence>
<proteinExistence type="inferred from homology"/>
<reference evidence="14" key="2">
    <citation type="submission" date="2020-10" db="UniProtKB">
        <authorList>
            <consortium name="WormBaseParasite"/>
        </authorList>
    </citation>
    <scope>IDENTIFICATION</scope>
</reference>
<keyword evidence="8 11" id="KW-1133">Transmembrane helix</keyword>
<dbReference type="Gene3D" id="3.40.50.2000">
    <property type="entry name" value="Glycogen Phosphorylase B"/>
    <property type="match status" value="1"/>
</dbReference>
<name>A0A7E4VFV1_PANRE</name>
<evidence type="ECO:0000256" key="12">
    <source>
        <dbReference type="SAM" id="SignalP"/>
    </source>
</evidence>
<dbReference type="Proteomes" id="UP000492821">
    <property type="component" value="Unassembled WGS sequence"/>
</dbReference>
<sequence>MIFNISFFFLLLGTVHSAKILVWNPLYGYSHYTFLNSLADVLVDAGHNVTVLIPEFDTSKGIKTAEKANVLIRSKPVATFSLACPDIQAKFWSYYFEILKFAEVGQGYHEHNNGVCERLFQDDDFIEHIKSESFELAVLEPLDYCGFGLLKLIGLTNYVIATPMTMTDHAASVLGLPGRSVAVSPANSDYYTDMSFLERVENYISPWVFKTVVSRGLSLPAVQKYADKNFNPEDIFNKARFFFVNTDESIDFPRPISHKVIYIGGITVDMDGTSKLPAKVDAIVNNATKVVMISFGSLGKSSAMPKAISSAFVSLFEAFPEVTFIWKHETAPIHPAIHLNNVYATQWLPQKELLQHPKVVGIITHGGMNSVLESAHAGVPSVGIPLFADQHRNIQMLVNRKTSVLIRKREITATKLIAALESVLSPEIQNNAKQLAHVLAVKPVPPKERFVRFVDFAVATANTGDYLDIQTRTLSFVQFYNFDVIGFLIITTMFTVYSISKVLTFTFSLLMTVPIKVKKA</sequence>
<feature type="transmembrane region" description="Helical" evidence="11">
    <location>
        <begin position="484"/>
        <end position="510"/>
    </location>
</feature>
<evidence type="ECO:0000256" key="11">
    <source>
        <dbReference type="SAM" id="Phobius"/>
    </source>
</evidence>
<dbReference type="InterPro" id="IPR050271">
    <property type="entry name" value="UDP-glycosyltransferase"/>
</dbReference>
<keyword evidence="4" id="KW-0328">Glycosyltransferase</keyword>
<dbReference type="WBParaSite" id="Pan_g19909.t1">
    <property type="protein sequence ID" value="Pan_g19909.t1"/>
    <property type="gene ID" value="Pan_g19909"/>
</dbReference>
<dbReference type="SUPFAM" id="SSF53756">
    <property type="entry name" value="UDP-Glycosyltransferase/glycogen phosphorylase"/>
    <property type="match status" value="1"/>
</dbReference>
<dbReference type="InterPro" id="IPR002213">
    <property type="entry name" value="UDP_glucos_trans"/>
</dbReference>
<comment type="catalytic activity">
    <reaction evidence="10">
        <text>glucuronate acceptor + UDP-alpha-D-glucuronate = acceptor beta-D-glucuronoside + UDP + H(+)</text>
        <dbReference type="Rhea" id="RHEA:21032"/>
        <dbReference type="ChEBI" id="CHEBI:15378"/>
        <dbReference type="ChEBI" id="CHEBI:58052"/>
        <dbReference type="ChEBI" id="CHEBI:58223"/>
        <dbReference type="ChEBI" id="CHEBI:132367"/>
        <dbReference type="ChEBI" id="CHEBI:132368"/>
        <dbReference type="EC" id="2.4.1.17"/>
    </reaction>
</comment>
<evidence type="ECO:0000313" key="14">
    <source>
        <dbReference type="WBParaSite" id="Pan_g19909.t1"/>
    </source>
</evidence>
<evidence type="ECO:0000256" key="2">
    <source>
        <dbReference type="ARBA" id="ARBA00009995"/>
    </source>
</evidence>
<keyword evidence="7 12" id="KW-0732">Signal</keyword>
<evidence type="ECO:0000256" key="8">
    <source>
        <dbReference type="ARBA" id="ARBA00022989"/>
    </source>
</evidence>
<reference evidence="13" key="1">
    <citation type="journal article" date="2013" name="Genetics">
        <title>The draft genome and transcriptome of Panagrellus redivivus are shaped by the harsh demands of a free-living lifestyle.</title>
        <authorList>
            <person name="Srinivasan J."/>
            <person name="Dillman A.R."/>
            <person name="Macchietto M.G."/>
            <person name="Heikkinen L."/>
            <person name="Lakso M."/>
            <person name="Fracchia K.M."/>
            <person name="Antoshechkin I."/>
            <person name="Mortazavi A."/>
            <person name="Wong G."/>
            <person name="Sternberg P.W."/>
        </authorList>
    </citation>
    <scope>NUCLEOTIDE SEQUENCE [LARGE SCALE GENOMIC DNA]</scope>
    <source>
        <strain evidence="13">MT8872</strain>
    </source>
</reference>
<evidence type="ECO:0000256" key="10">
    <source>
        <dbReference type="ARBA" id="ARBA00047475"/>
    </source>
</evidence>
<comment type="subcellular location">
    <subcellularLocation>
        <location evidence="1">Membrane</location>
        <topology evidence="1">Single-pass membrane protein</topology>
    </subcellularLocation>
</comment>
<dbReference type="AlphaFoldDB" id="A0A7E4VFV1"/>
<evidence type="ECO:0000313" key="13">
    <source>
        <dbReference type="Proteomes" id="UP000492821"/>
    </source>
</evidence>
<dbReference type="PANTHER" id="PTHR48043:SF145">
    <property type="entry name" value="FI06409P-RELATED"/>
    <property type="match status" value="1"/>
</dbReference>
<evidence type="ECO:0000256" key="7">
    <source>
        <dbReference type="ARBA" id="ARBA00022729"/>
    </source>
</evidence>
<dbReference type="PANTHER" id="PTHR48043">
    <property type="entry name" value="EG:EG0003.4 PROTEIN-RELATED"/>
    <property type="match status" value="1"/>
</dbReference>
<evidence type="ECO:0000256" key="5">
    <source>
        <dbReference type="ARBA" id="ARBA00022679"/>
    </source>
</evidence>
<feature type="chain" id="PRO_5028882459" description="glucuronosyltransferase" evidence="12">
    <location>
        <begin position="18"/>
        <end position="520"/>
    </location>
</feature>
<dbReference type="GO" id="GO:0015020">
    <property type="term" value="F:glucuronosyltransferase activity"/>
    <property type="evidence" value="ECO:0007669"/>
    <property type="project" value="UniProtKB-EC"/>
</dbReference>
<dbReference type="CDD" id="cd03784">
    <property type="entry name" value="GT1_Gtf-like"/>
    <property type="match status" value="1"/>
</dbReference>